<dbReference type="AlphaFoldDB" id="A0A1J5HPH6"/>
<dbReference type="CDD" id="cd06561">
    <property type="entry name" value="AlkD_like"/>
    <property type="match status" value="1"/>
</dbReference>
<dbReference type="Proteomes" id="UP000182344">
    <property type="component" value="Unassembled WGS sequence"/>
</dbReference>
<dbReference type="PANTHER" id="PTHR34070">
    <property type="entry name" value="ARMADILLO-TYPE FOLD"/>
    <property type="match status" value="1"/>
</dbReference>
<reference evidence="1 2" key="1">
    <citation type="journal article" date="2016" name="Environ. Microbiol.">
        <title>Genomic resolution of a cold subsurface aquifer community provides metabolic insights for novel microbes adapted to high CO concentrations.</title>
        <authorList>
            <person name="Probst A.J."/>
            <person name="Castelle C.J."/>
            <person name="Singh A."/>
            <person name="Brown C.T."/>
            <person name="Anantharaman K."/>
            <person name="Sharon I."/>
            <person name="Hug L.A."/>
            <person name="Burstein D."/>
            <person name="Emerson J.B."/>
            <person name="Thomas B.C."/>
            <person name="Banfield J.F."/>
        </authorList>
    </citation>
    <scope>NUCLEOTIDE SEQUENCE [LARGE SCALE GENOMIC DNA]</scope>
    <source>
        <strain evidence="1">CG2_30_35_20</strain>
    </source>
</reference>
<dbReference type="Gene3D" id="1.25.10.90">
    <property type="match status" value="1"/>
</dbReference>
<evidence type="ECO:0000313" key="1">
    <source>
        <dbReference type="EMBL" id="OIP87237.1"/>
    </source>
</evidence>
<name>A0A1J5HPH6_9BACT</name>
<organism evidence="1 2">
    <name type="scientific">Candidatus Shapirobacteria bacterium CG2_30_35_20</name>
    <dbReference type="NCBI Taxonomy" id="1805376"/>
    <lineage>
        <taxon>Bacteria</taxon>
        <taxon>Candidatus Shapironibacteriota</taxon>
    </lineage>
</organism>
<protein>
    <recommendedName>
        <fullName evidence="3">DNA alkylation repair protein</fullName>
    </recommendedName>
</protein>
<evidence type="ECO:0000313" key="2">
    <source>
        <dbReference type="Proteomes" id="UP000182344"/>
    </source>
</evidence>
<proteinExistence type="predicted"/>
<dbReference type="InterPro" id="IPR016024">
    <property type="entry name" value="ARM-type_fold"/>
</dbReference>
<dbReference type="STRING" id="1805376.AUK05_01750"/>
<dbReference type="SUPFAM" id="SSF48371">
    <property type="entry name" value="ARM repeat"/>
    <property type="match status" value="1"/>
</dbReference>
<dbReference type="PANTHER" id="PTHR34070:SF1">
    <property type="entry name" value="DNA ALKYLATION REPAIR PROTEIN"/>
    <property type="match status" value="1"/>
</dbReference>
<gene>
    <name evidence="1" type="ORF">AUK05_01750</name>
</gene>
<sequence>MNIDSLVLELKSLANPTKAKNCLWFFKTGQGEYGEDDKFLGLTNPQIRSIVKKYQKSINLSETFLLLTNPYHECRLTALLILVYKFSHGDDRTKKLIFTLYLAHTNFINNWDLVDLSAPRIVGTYCFETKDYSILYKLSLPQDLWEKRISIISTLFLIKNNIFEPTLTIAKTLLNDPHDLIHKAVGWMLREVGKKDQKTLTDFLDEYCLKLPRTTLRYSIERLPEKLRLYYLKSK</sequence>
<comment type="caution">
    <text evidence="1">The sequence shown here is derived from an EMBL/GenBank/DDBJ whole genome shotgun (WGS) entry which is preliminary data.</text>
</comment>
<accession>A0A1J5HPH6</accession>
<dbReference type="InterPro" id="IPR014825">
    <property type="entry name" value="DNA_alkylation"/>
</dbReference>
<evidence type="ECO:0008006" key="3">
    <source>
        <dbReference type="Google" id="ProtNLM"/>
    </source>
</evidence>
<dbReference type="Pfam" id="PF08713">
    <property type="entry name" value="DNA_alkylation"/>
    <property type="match status" value="1"/>
</dbReference>
<dbReference type="EMBL" id="MNZO01000024">
    <property type="protein sequence ID" value="OIP87237.1"/>
    <property type="molecule type" value="Genomic_DNA"/>
</dbReference>